<keyword evidence="14" id="KW-1185">Reference proteome</keyword>
<keyword evidence="9 10" id="KW-0539">Nucleus</keyword>
<dbReference type="GO" id="GO:0005730">
    <property type="term" value="C:nucleolus"/>
    <property type="evidence" value="ECO:0007669"/>
    <property type="project" value="UniProtKB-SubCell"/>
</dbReference>
<dbReference type="GO" id="GO:0005654">
    <property type="term" value="C:nucleoplasm"/>
    <property type="evidence" value="ECO:0007669"/>
    <property type="project" value="UniProtKB-SubCell"/>
</dbReference>
<evidence type="ECO:0000256" key="9">
    <source>
        <dbReference type="ARBA" id="ARBA00023242"/>
    </source>
</evidence>
<dbReference type="InterPro" id="IPR003593">
    <property type="entry name" value="AAA+_ATPase"/>
</dbReference>
<feature type="compositionally biased region" description="Basic and acidic residues" evidence="11">
    <location>
        <begin position="4535"/>
        <end position="4548"/>
    </location>
</feature>
<feature type="compositionally biased region" description="Polar residues" evidence="11">
    <location>
        <begin position="4323"/>
        <end position="4335"/>
    </location>
</feature>
<feature type="compositionally biased region" description="Basic and acidic residues" evidence="11">
    <location>
        <begin position="4642"/>
        <end position="4652"/>
    </location>
</feature>
<feature type="compositionally biased region" description="Acidic residues" evidence="11">
    <location>
        <begin position="4470"/>
        <end position="4479"/>
    </location>
</feature>
<organism evidence="13 14">
    <name type="scientific">Coniochaeta pulveracea</name>
    <dbReference type="NCBI Taxonomy" id="177199"/>
    <lineage>
        <taxon>Eukaryota</taxon>
        <taxon>Fungi</taxon>
        <taxon>Dikarya</taxon>
        <taxon>Ascomycota</taxon>
        <taxon>Pezizomycotina</taxon>
        <taxon>Sordariomycetes</taxon>
        <taxon>Sordariomycetidae</taxon>
        <taxon>Coniochaetales</taxon>
        <taxon>Coniochaetaceae</taxon>
        <taxon>Coniochaeta</taxon>
    </lineage>
</organism>
<dbReference type="GO" id="GO:0030687">
    <property type="term" value="C:preribosome, large subunit precursor"/>
    <property type="evidence" value="ECO:0007669"/>
    <property type="project" value="TreeGrafter"/>
</dbReference>
<evidence type="ECO:0000313" key="13">
    <source>
        <dbReference type="EMBL" id="RKU44152.1"/>
    </source>
</evidence>
<dbReference type="PIRSF" id="PIRSF010340">
    <property type="entry name" value="Midasin"/>
    <property type="match status" value="1"/>
</dbReference>
<evidence type="ECO:0000256" key="5">
    <source>
        <dbReference type="ARBA" id="ARBA00022553"/>
    </source>
</evidence>
<dbReference type="Pfam" id="PF21108">
    <property type="entry name" value="MDN1_4th"/>
    <property type="match status" value="1"/>
</dbReference>
<accession>A0A420Y8F2</accession>
<evidence type="ECO:0000256" key="8">
    <source>
        <dbReference type="ARBA" id="ARBA00023186"/>
    </source>
</evidence>
<feature type="compositionally biased region" description="Basic and acidic residues" evidence="11">
    <location>
        <begin position="4559"/>
        <end position="4579"/>
    </location>
</feature>
<comment type="caution">
    <text evidence="13">The sequence shown here is derived from an EMBL/GenBank/DDBJ whole genome shotgun (WGS) entry which is preliminary data.</text>
</comment>
<sequence length="4995" mass="558753">MAVIDVSPQRQILLSDATILGQLPPDLLHIIQNHQASNFLDAVAAAALIPKLTGRIFACCEAFFADICARWICTAPQHTHENVGVLGAFARILPFAPYISVFLRKYLKSSTATAGNGNSRPTDDILGGLNLDRYAETELRQLLLAVWRLNSFDRRSYGALVTPSQVQALLVHGNPSIRYLAIRIFCQQLDAADFKLDTLLAQHIRSDESLVAESDGQEVDYNFLSLYEHERAKEVHELRQQAQAATIEASQPSAVPQDLSPWVINYGKTVFPRPDGPVNRPSSLVPTPTTLQNLESLLQRLQNPGPILIHGVSGSGKTSIVHEVARELGKEEGLVTLHLNDQTDAKVLLGLYTTDSKPGSFQWRPGVLTTAVREGRWVLIEDLDRAPTELMSTLLPLVERGELLIPSRGEVIKATDDFRIFATVRTSVGMNGQENLPSLIGMRLWQLQPVQPLVQGELRDIINGTYPLLHKYTDHILSVYEQLLAITSGGSAMSLGRGLAERPISTRDVLKWCRRLDHVLTTAGCKTGSEPVSDTVLNYMFMEAIDCFVGSVKEGRARKLLSGKIAQAMHMSGHRLQHYLSAYIPKLEDTESQLSVGRVLLRKTPRPTRMVKSKRPFAATTHAKRLLEQIAIGVKLKEPILLVGETGIGKTTVVQQLAESLGHKLVAVNLSQQSEAGDLLGGFKPVNSRSLAVPLKEEFEDLFEKTGVSAEKNQAYLESIAKKFTKGRWSEVSKEWRKAPKMFETIVSTLEKKSRASEVEESGEQPAKRRKTDAGSGKLQRLLKLKPRWDAFSHSLDQFDRQIASGSGAFAFAFVEGNIVKAARNGDWVLLDEINLASPDTLESIADLLHSGSEGSPSILLSETGEIERIKAHPDFRVFGAMNPATDVGKRDLPLGLRSRFTEVYVSSPDKDKKDLLTIIKTYLKGNNSRLDQLADSVADLYLEIKQLAESKQLVDGANEVPHFSLRTLTRVLTYANDVAPFYGIERALYEGFCMGFLTLLSQDSEKDVLPRIHKHLLKRTNILSQPPKRPMDGKEYVSFKNQAKDHQYWLRQGAEERLERQDYIITPYVERNLLNLVRATSTCRYPVLIQGPTSAGKTSMIEFLANYTGNKFVRINNHEHTDLQEYLGTYVSGSDGKLKFQEGLLVQAMRQGSWIVLDELNLAPTDVLEALNRLLDDNRELLIPETQEIVRPHENFMLFATQNPAGLYGGRKALSRAFRNRFLELHFDDIPENELETILQQRSKNTAPSDCKRIVAVYKQLTRLRQESRVFEQKNSFATLRDLFRWALRDADTREDIANNGFMLLAERVRKDEEREEVKKVIEEVFKVEINPDVLYSADSSPALKALCGKENSQGVVWTKAMRRLYVLVEKAIRGNEPVLLIGETGCGKTTVVQLLAEARQQELHIVNAHQNTETGDLIGSQRPIRNRGAILEAARNSLAQAAELLAHNHDGSLDDLLNWYHGLGSTDKQRLPTSLASEIDSAIRRSKALFEWADGSLVHAMRSGQFFLLDEISLADDSVLERLNSVLEPSRTLLLAEKGIDDSFVRASDGFEFFATMNPGGDFGKKELSPALRNRFTEIWVPALSEEQDILDIVSSKLDSRLKPGIRTKKSRKAIPGIVVQFSAWFGETFRPSSATSFSLRDILAWVKFMNQCADKYSPEFGLLHGAATVFIDTLGANPSALMAVNLASMDAQRQMCLDKLSELAGVDLTSLYRNEMQILVTDNLLTIGDFSIERLPTGVVDKDVAFQAPTTKMNAMRVIRALHVNKPVLLEGSPGVGKTTLVSALAKACGRPLTRINLSDQTDLMDLFGTDVPVEGAEAGNFAWKDAPFLQAMQKGEWVLLDEMNLASQSVLEGLNACLDHRGEVYISELDQVFKRHPDFRLFAAQNPHHQGGGRKGLPSSFVNRFIVVYADVFTEQDLLLIAQSRFSNLDPELIRQMINFISRLDDEVVTKKSFGSQGSPWEFNLRDTLRWLDLLASSDPLLSAAKPDDLLDVVIRQRFRTDRDRKAVTQLFESTFGKSFKDHTLYHDTNSFTSQVGLAVIPRNLVSQQTQFPIINVVPRLREVEAIMTAVKQDLPCILVGPSGSGKSVLLRHVAALVGKRLVVFPLNADVDTMDLIGGFEQADPHRDAQTCLQQLHTTIQGHILSAFPKASPAAAVELMSYLGDSSEENMHRLKDIVSCVDRLAADNSISSGLAASLSAARAILSRPLTLENPRFEWLDGVIVRAVETGQWLVLDNANLCSASVLDRLNSLLERPDGFLSINEHSGPGGEPRIIRPHPDFRIFLTMDPRYGELSRAMRNRSVEVYVEPISEQAEPYLEKIAPVEANLSRYYTAQNMVGKLAEAVNALDILSVRDTSTLEKYATAVEHGLSTHDAQIKGEFLQRLRDLIHYNKSKATAPLRQAILDQYLAAAKTLSPPLVRAHLRSDEHREEVLSNYIHHLQLLYPVHPLENVAILARTTGSDTLLHMPEGSFYLQGKWLALSYEYYFDLQTAQQAMEAQMAQAKITKPSLLNRLQRSFASDNIPAFAKDSTVNIMEVVIERFRMENGPETVLSEWQALLRAILVYWQRTLAFVTGQSFDEARFQAHLAQGIRLLNSRLHTTDQPEFDDLPNQTLTRLNEDFKIGFKLSTGLSMEAMWAVFRPQPIRDVATLEQILDMERLATRFDALRWRASASVQDLAAVLMALAQAYAAIRTSGLDAAALVKDLTSEISDLESKIGEYTKDRRPFLASSFEALRQAHVLHYHYKEEPDLKAIQNVIVLSELPTLAQMRLHAARGKATRFQNVNYMLEQNTEVHPWSGSTSENLVTSFDSITSATLFELGSLEEELNVMGGALGQASASLTTDPLDKLGLHLWGLLFDTVAAHGDGPANYVDELHSALVLSVNAENCSITSSGIDFIQDPIHQGFMQELDSAEHPHLSGIFHQHFVPALIALAATTSRDIPPPQKKAYMAIAWVQFAQGCIKLYVPDKIFDPYLRAQVELDFHQELHQKIHDKLAALREFEHLFTGQTTSVRCEMLEDEINQLGEPPSATETIYRPTGNELARLQGEFVNVLNAIVQNDVSSAHYRCMANGTTDSAQELELVKANVSRLIERFSGYFNAYQDMTMPLVNFLRCLQVGLSLSDDAAASNPEDSAHAELLSVTPFMGGTPWVMLKGSLSNHSLEILSVISSYVSMEGGGKAITKLPAVMRRALFDVLAFYHDEWSKKLQVDRRAEESKQSLYRFRGGWEDEEEFDEEEFNELFPDYTEEENKAQRTKLKSKDRVRDVSIQLADAHEKIFVSPEEPLKSLQDLNKQVARRIAKDNRQSDARSEQLDATLYPAALLLFEEQREAFRSATTSSMYNFYTESNIGEARKLLTLVTSIKNKFQDLQKIDEIGHHQTLADVINACDKLFEDRLDEPLAKLITGVEHLHAFVYEWQEGGWASRDHKATPLYEKLTNTIIDWRRLELASWAKLFDMEEEKCRNDAKSWWFIAYGTIVFEPCARLQKGEENLEHYAVEVLDILGSYFADAVAGQFTARLKLVKQLKNHLDLLVQDAPALSVIRDAIQNFISLYSRYEKKATEAIRKGREPLDRKMKDVLLLFSWQDKNIVALRESSKRSHQKLFRLVRKFRAVLGQPMRAVIDQGLPDEQPLETVKIPGSLDATPLIDENAAALCVAAKPTLANDSHWGRLSNPKLVIKIMNKLGSLPESVIDGPEVVDTFISDLLSSMVELRKETPGTLTDENKDEVKHLKTRKVALYTETLKAIRQMGFSRNLSTKLLEAQNSTALILVRSGVIASADGLRSEDIEYYYHKTLDLAAKFRNAAHDFHGDLSREVVDRSIGFLEGILHTMIQQRQELCESVKAVDDFDGVMKDVTSLATPREATELPQCGARRFTDVSQVLRWLPQVVRFSKHIVATHAKLSGIDNGEHLDYLNKWLVELEGFAAEHRELIKLPFAFHTAKHKDLEHRVALMLGRKYDDMHNNALYRPDLKFVYDQMRLWLEYPDLSWPEDSGRTTLEGFAESVMNASKKVLVAMQEIEKTSHTLPTTAEDASWLMNYQTGLAKMIKSLRIDTLTNEALNLVQLTQDLPKTADHKPVYALLRVVLPLLQQYTTICRQNILKLADLHRATCRMGYHLSNSFATISSQGFCQPQEKSDEKSGDSGQLESGTGLGDGEGAEDISKDIQPDEDMTELAQEPNEKKDGDIEDEEDAVDMGGEDMEGDVGSVNGKDEDEEGDGDKSGDEEENEMDEEAGDVDDLDPTAVDEKMWDGEDEEQADKDQQGDQNTGQKKDDEQVGADDPAKRENEKVEEAGEQGEENENNEEDAGAAEEEVKQQEELNNQDQNVQDQETLALPDDMEIDVDDGEEEEELGSDDDLDKLDEDDKAAELEDLNSDGESVNGDEDNAEPKTQEDVEAEDDTAQEEDVNDKVDGEDINPDMDAEHQDEESPEEQQNKEENKPLDDSTADHDNAAPSDVQTGGGQADTEMDGQDDNDPQSKAAQRESGEVGENAADQEKAEGNKGSLSRADQEQAQPDDDQKMESQEAQPFKKLGDALERWYRNQKDIQNATEEQDTQNKEMSEAELAKSEFQHLQDENAPADTQAMGGAADDEVKPFDDSMAIDNETEETQNKVMPEDIEEEEVQADDAMDIDSTEPVEQSKTDRDDGRSGVATRQGALNNNEEEEMQAEQPRQADAEDEQVQETSTQLSSTHLEDKPERDFHSALNIWTEYQTRTTAQTMSLTSHLRLILAPSQSTKLSGSFRTGKRLNIKKIIPYIASSYKRDKIWMRRAIPTKRAYQILLCVDDSRSMGESASGSLALESLVMVSRSLSMLEAGQIGVLGFGKDVFVAHDLTAPEPFGTSTSGAAALQKFSFNQEGTDIVNLLRETISRFRTARLQSSSSGSEDLWQLALIMSDGLTPSGDHARLRPLLREAMEERIMVVFIIMDDAGKKKGDSVLELKEAKFTKDGGVVIERYLDSFPFQYYLIVHHLEDLPSALAGLLRQWFSEVNS</sequence>
<name>A0A420Y8F2_9PEZI</name>
<dbReference type="PANTHER" id="PTHR48103:SF2">
    <property type="entry name" value="MIDASIN"/>
    <property type="match status" value="1"/>
</dbReference>
<proteinExistence type="inferred from homology"/>
<dbReference type="InterPro" id="IPR027417">
    <property type="entry name" value="P-loop_NTPase"/>
</dbReference>
<feature type="compositionally biased region" description="Acidic residues" evidence="11">
    <location>
        <begin position="4216"/>
        <end position="4245"/>
    </location>
</feature>
<evidence type="ECO:0000256" key="3">
    <source>
        <dbReference type="ARBA" id="ARBA00007188"/>
    </source>
</evidence>
<feature type="compositionally biased region" description="Acidic residues" evidence="11">
    <location>
        <begin position="4620"/>
        <end position="4639"/>
    </location>
</feature>
<dbReference type="GO" id="GO:0016887">
    <property type="term" value="F:ATP hydrolysis activity"/>
    <property type="evidence" value="ECO:0007669"/>
    <property type="project" value="InterPro"/>
</dbReference>
<dbReference type="Pfam" id="PF17867">
    <property type="entry name" value="AAA_lid_7"/>
    <property type="match status" value="3"/>
</dbReference>
<comment type="similarity">
    <text evidence="3 10">Belongs to the midasin family.</text>
</comment>
<evidence type="ECO:0000256" key="1">
    <source>
        <dbReference type="ARBA" id="ARBA00004604"/>
    </source>
</evidence>
<dbReference type="STRING" id="177199.A0A420Y8F2"/>
<dbReference type="PROSITE" id="PS50234">
    <property type="entry name" value="VWFA"/>
    <property type="match status" value="1"/>
</dbReference>
<comment type="subcellular location">
    <subcellularLocation>
        <location evidence="1">Nucleus</location>
        <location evidence="1">Nucleolus</location>
    </subcellularLocation>
    <subcellularLocation>
        <location evidence="2">Nucleus</location>
        <location evidence="2">Nucleoplasm</location>
    </subcellularLocation>
</comment>
<evidence type="ECO:0000256" key="6">
    <source>
        <dbReference type="ARBA" id="ARBA00022741"/>
    </source>
</evidence>
<dbReference type="InterPro" id="IPR036465">
    <property type="entry name" value="vWFA_dom_sf"/>
</dbReference>
<protein>
    <recommendedName>
        <fullName evidence="4 10">Midasin</fullName>
    </recommendedName>
</protein>
<dbReference type="InterPro" id="IPR040848">
    <property type="entry name" value="AAA_lid_7"/>
</dbReference>
<feature type="compositionally biased region" description="Acidic residues" evidence="11">
    <location>
        <begin position="4341"/>
        <end position="4390"/>
    </location>
</feature>
<dbReference type="InterPro" id="IPR011704">
    <property type="entry name" value="ATPase_dyneun-rel_AAA"/>
</dbReference>
<dbReference type="SMART" id="SM00382">
    <property type="entry name" value="AAA"/>
    <property type="match status" value="6"/>
</dbReference>
<evidence type="ECO:0000256" key="7">
    <source>
        <dbReference type="ARBA" id="ARBA00022840"/>
    </source>
</evidence>
<dbReference type="InterPro" id="IPR012099">
    <property type="entry name" value="Midasin"/>
</dbReference>
<dbReference type="CDD" id="cd00009">
    <property type="entry name" value="AAA"/>
    <property type="match status" value="3"/>
</dbReference>
<dbReference type="SUPFAM" id="SSF53300">
    <property type="entry name" value="vWA-like"/>
    <property type="match status" value="1"/>
</dbReference>
<dbReference type="GO" id="GO:0005524">
    <property type="term" value="F:ATP binding"/>
    <property type="evidence" value="ECO:0007669"/>
    <property type="project" value="UniProtKB-KW"/>
</dbReference>
<dbReference type="Pfam" id="PF07728">
    <property type="entry name" value="AAA_5"/>
    <property type="match status" value="9"/>
</dbReference>
<dbReference type="Proteomes" id="UP000275385">
    <property type="component" value="Unassembled WGS sequence"/>
</dbReference>
<dbReference type="PANTHER" id="PTHR48103">
    <property type="entry name" value="MIDASIN-RELATED"/>
    <property type="match status" value="1"/>
</dbReference>
<feature type="compositionally biased region" description="Acidic residues" evidence="11">
    <location>
        <begin position="4190"/>
        <end position="4207"/>
    </location>
</feature>
<feature type="domain" description="VWFA" evidence="12">
    <location>
        <begin position="4783"/>
        <end position="4986"/>
    </location>
</feature>
<dbReference type="GO" id="GO:0000055">
    <property type="term" value="P:ribosomal large subunit export from nucleus"/>
    <property type="evidence" value="ECO:0007669"/>
    <property type="project" value="TreeGrafter"/>
</dbReference>
<feature type="compositionally biased region" description="Polar residues" evidence="11">
    <location>
        <begin position="4686"/>
        <end position="4695"/>
    </location>
</feature>
<feature type="compositionally biased region" description="Acidic residues" evidence="11">
    <location>
        <begin position="4398"/>
        <end position="4411"/>
    </location>
</feature>
<dbReference type="FunFam" id="3.40.50.300:FF:000712">
    <property type="entry name" value="Midasin"/>
    <property type="match status" value="1"/>
</dbReference>
<evidence type="ECO:0000256" key="4">
    <source>
        <dbReference type="ARBA" id="ARBA00017143"/>
    </source>
</evidence>
<dbReference type="FunFam" id="3.40.50.300:FF:001368">
    <property type="entry name" value="Midasin"/>
    <property type="match status" value="1"/>
</dbReference>
<keyword evidence="5" id="KW-0597">Phosphoprotein</keyword>
<dbReference type="OrthoDB" id="5186at2759"/>
<keyword evidence="7 10" id="KW-0067">ATP-binding</keyword>
<dbReference type="SUPFAM" id="SSF52540">
    <property type="entry name" value="P-loop containing nucleoside triphosphate hydrolases"/>
    <property type="match status" value="6"/>
</dbReference>
<feature type="compositionally biased region" description="Basic and acidic residues" evidence="11">
    <location>
        <begin position="4274"/>
        <end position="4296"/>
    </location>
</feature>
<reference evidence="13 14" key="1">
    <citation type="submission" date="2018-08" db="EMBL/GenBank/DDBJ databases">
        <title>Draft genome of the lignicolous fungus Coniochaeta pulveracea.</title>
        <authorList>
            <person name="Borstlap C.J."/>
            <person name="De Witt R.N."/>
            <person name="Botha A."/>
            <person name="Volschenk H."/>
        </authorList>
    </citation>
    <scope>NUCLEOTIDE SEQUENCE [LARGE SCALE GENOMIC DNA]</scope>
    <source>
        <strain evidence="13 14">CAB683</strain>
    </source>
</reference>
<dbReference type="GO" id="GO:0000027">
    <property type="term" value="P:ribosomal large subunit assembly"/>
    <property type="evidence" value="ECO:0007669"/>
    <property type="project" value="InterPro"/>
</dbReference>
<evidence type="ECO:0000259" key="12">
    <source>
        <dbReference type="PROSITE" id="PS50234"/>
    </source>
</evidence>
<evidence type="ECO:0000256" key="10">
    <source>
        <dbReference type="PIRNR" id="PIRNR010340"/>
    </source>
</evidence>
<dbReference type="Pfam" id="PF17865">
    <property type="entry name" value="AAA_lid_5"/>
    <property type="match status" value="1"/>
</dbReference>
<dbReference type="Gene3D" id="3.40.50.300">
    <property type="entry name" value="P-loop containing nucleotide triphosphate hydrolases"/>
    <property type="match status" value="6"/>
</dbReference>
<comment type="function">
    <text evidence="10">Nuclear chaperone required for maturation and nuclear export of pre-60S ribosome subunits.</text>
</comment>
<feature type="region of interest" description="Disordered" evidence="11">
    <location>
        <begin position="4134"/>
        <end position="4702"/>
    </location>
</feature>
<feature type="compositionally biased region" description="Acidic residues" evidence="11">
    <location>
        <begin position="4418"/>
        <end position="4435"/>
    </location>
</feature>
<dbReference type="FunFam" id="3.40.50.300:FF:000142">
    <property type="entry name" value="Midasin"/>
    <property type="match status" value="1"/>
</dbReference>
<evidence type="ECO:0000256" key="2">
    <source>
        <dbReference type="ARBA" id="ARBA00004642"/>
    </source>
</evidence>
<dbReference type="InterPro" id="IPR048617">
    <property type="entry name" value="MDN1_AAA_lid_4"/>
</dbReference>
<feature type="compositionally biased region" description="Basic and acidic residues" evidence="11">
    <location>
        <begin position="4437"/>
        <end position="4455"/>
    </location>
</feature>
<keyword evidence="8 10" id="KW-0143">Chaperone</keyword>
<dbReference type="FunFam" id="3.40.50.300:FF:000582">
    <property type="entry name" value="Midasin"/>
    <property type="match status" value="1"/>
</dbReference>
<evidence type="ECO:0000313" key="14">
    <source>
        <dbReference type="Proteomes" id="UP000275385"/>
    </source>
</evidence>
<feature type="region of interest" description="Disordered" evidence="11">
    <location>
        <begin position="754"/>
        <end position="776"/>
    </location>
</feature>
<keyword evidence="6 10" id="KW-0547">Nucleotide-binding</keyword>
<dbReference type="InterPro" id="IPR002035">
    <property type="entry name" value="VWF_A"/>
</dbReference>
<gene>
    <name evidence="13" type="ORF">DL546_005443</name>
</gene>
<dbReference type="InterPro" id="IPR041190">
    <property type="entry name" value="Midasin_AAA_lid_5"/>
</dbReference>
<evidence type="ECO:0000256" key="11">
    <source>
        <dbReference type="SAM" id="MobiDB-lite"/>
    </source>
</evidence>
<feature type="compositionally biased region" description="Acidic residues" evidence="11">
    <location>
        <begin position="4297"/>
        <end position="4315"/>
    </location>
</feature>
<dbReference type="EMBL" id="QVQW01000034">
    <property type="protein sequence ID" value="RKU44152.1"/>
    <property type="molecule type" value="Genomic_DNA"/>
</dbReference>